<comment type="caution">
    <text evidence="2">The sequence shown here is derived from an EMBL/GenBank/DDBJ whole genome shotgun (WGS) entry which is preliminary data.</text>
</comment>
<dbReference type="Proteomes" id="UP001341840">
    <property type="component" value="Unassembled WGS sequence"/>
</dbReference>
<proteinExistence type="predicted"/>
<dbReference type="EMBL" id="JASCZI010032570">
    <property type="protein sequence ID" value="MED6128377.1"/>
    <property type="molecule type" value="Genomic_DNA"/>
</dbReference>
<organism evidence="2 3">
    <name type="scientific">Stylosanthes scabra</name>
    <dbReference type="NCBI Taxonomy" id="79078"/>
    <lineage>
        <taxon>Eukaryota</taxon>
        <taxon>Viridiplantae</taxon>
        <taxon>Streptophyta</taxon>
        <taxon>Embryophyta</taxon>
        <taxon>Tracheophyta</taxon>
        <taxon>Spermatophyta</taxon>
        <taxon>Magnoliopsida</taxon>
        <taxon>eudicotyledons</taxon>
        <taxon>Gunneridae</taxon>
        <taxon>Pentapetalae</taxon>
        <taxon>rosids</taxon>
        <taxon>fabids</taxon>
        <taxon>Fabales</taxon>
        <taxon>Fabaceae</taxon>
        <taxon>Papilionoideae</taxon>
        <taxon>50 kb inversion clade</taxon>
        <taxon>dalbergioids sensu lato</taxon>
        <taxon>Dalbergieae</taxon>
        <taxon>Pterocarpus clade</taxon>
        <taxon>Stylosanthes</taxon>
    </lineage>
</organism>
<name>A0ABU6RW61_9FABA</name>
<feature type="region of interest" description="Disordered" evidence="1">
    <location>
        <begin position="1"/>
        <end position="27"/>
    </location>
</feature>
<evidence type="ECO:0000313" key="2">
    <source>
        <dbReference type="EMBL" id="MED6128377.1"/>
    </source>
</evidence>
<reference evidence="2 3" key="1">
    <citation type="journal article" date="2023" name="Plants (Basel)">
        <title>Bridging the Gap: Combining Genomics and Transcriptomics Approaches to Understand Stylosanthes scabra, an Orphan Legume from the Brazilian Caatinga.</title>
        <authorList>
            <person name="Ferreira-Neto J.R.C."/>
            <person name="da Silva M.D."/>
            <person name="Binneck E."/>
            <person name="de Melo N.F."/>
            <person name="da Silva R.H."/>
            <person name="de Melo A.L.T.M."/>
            <person name="Pandolfi V."/>
            <person name="Bustamante F.O."/>
            <person name="Brasileiro-Vidal A.C."/>
            <person name="Benko-Iseppon A.M."/>
        </authorList>
    </citation>
    <scope>NUCLEOTIDE SEQUENCE [LARGE SCALE GENOMIC DNA]</scope>
    <source>
        <tissue evidence="2">Leaves</tissue>
    </source>
</reference>
<sequence>MRILKVNGNRPERQTRTGEIGGPSRQPAMAVRCPKCCTKLKLLRGPAPPGDAAVLRCCVNVALAVALHSSPTHSGRGQLGFQTIKIQSFWVLSTNFLPIQ</sequence>
<gene>
    <name evidence="2" type="ORF">PIB30_097146</name>
</gene>
<evidence type="ECO:0000256" key="1">
    <source>
        <dbReference type="SAM" id="MobiDB-lite"/>
    </source>
</evidence>
<keyword evidence="3" id="KW-1185">Reference proteome</keyword>
<protein>
    <submittedName>
        <fullName evidence="2">Uncharacterized protein</fullName>
    </submittedName>
</protein>
<accession>A0ABU6RW61</accession>
<evidence type="ECO:0000313" key="3">
    <source>
        <dbReference type="Proteomes" id="UP001341840"/>
    </source>
</evidence>